<dbReference type="RefSeq" id="YP_009174197.1">
    <property type="nucleotide sequence ID" value="NC_028107.1"/>
</dbReference>
<keyword evidence="2 10" id="KW-0645">Protease</keyword>
<feature type="active site" evidence="10 11">
    <location>
        <position position="116"/>
    </location>
</feature>
<name>A0A0M4N425_9ADEN</name>
<feature type="disulfide bond" description="Interchain (with C-10 in cleaved protease cofactor pVI-C)" evidence="10">
    <location>
        <position position="149"/>
    </location>
</feature>
<dbReference type="Proteomes" id="UP000129765">
    <property type="component" value="Segment"/>
</dbReference>
<comment type="subcellular location">
    <subcellularLocation>
        <location evidence="10">Virion</location>
    </subcellularLocation>
    <subcellularLocation>
        <location evidence="10">Host nucleus</location>
    </subcellularLocation>
    <text evidence="10">Present in about 10 copies per virion.</text>
</comment>
<dbReference type="GO" id="GO:0044423">
    <property type="term" value="C:virion component"/>
    <property type="evidence" value="ECO:0007669"/>
    <property type="project" value="UniProtKB-UniRule"/>
</dbReference>
<keyword evidence="6 10" id="KW-0946">Virion</keyword>
<keyword evidence="9 10" id="KW-1015">Disulfide bond</keyword>
<accession>A0A0M4N425</accession>
<protein>
    <recommendedName>
        <fullName evidence="10">Protease</fullName>
        <ecNumber evidence="10">3.4.22.39</ecNumber>
    </recommendedName>
    <alternativeName>
        <fullName evidence="10">Adenain</fullName>
    </alternativeName>
    <alternativeName>
        <fullName evidence="10">Adenovirus protease</fullName>
        <shortName evidence="10">AVP</shortName>
    </alternativeName>
    <alternativeName>
        <fullName evidence="10">Adenovirus proteinase</fullName>
    </alternativeName>
    <alternativeName>
        <fullName evidence="10">Endoprotease</fullName>
    </alternativeName>
</protein>
<comment type="catalytic activity">
    <reaction evidence="10">
        <text>Cleaves proteins of the adenovirus and its host cell at two consensus sites: -Yaa-Xaa-Gly-Gly-|-Xaa- and -Yaa-Xaa-Gly-Xaa-|-Gly- (in which Yaa is Met, Ile or Leu, and Xaa is any amino acid).</text>
        <dbReference type="EC" id="3.4.22.39"/>
    </reaction>
</comment>
<dbReference type="GO" id="GO:0004197">
    <property type="term" value="F:cysteine-type endopeptidase activity"/>
    <property type="evidence" value="ECO:0007669"/>
    <property type="project" value="UniProtKB-UniRule"/>
</dbReference>
<keyword evidence="8 10" id="KW-0238">DNA-binding</keyword>
<reference evidence="12 13" key="1">
    <citation type="journal article" date="2015" name="Arch. Virol.">
        <title>Taxonomy proposal for Old World monkey adenoviruses: characterisation of several non-human, non-ape primate adenovirus lineages.</title>
        <authorList>
            <person name="Panto L."/>
            <person name="Podgorski I.I."/>
            <person name="Janoska M."/>
            <person name="Marko O."/>
            <person name="Harrach B."/>
        </authorList>
    </citation>
    <scope>NUCLEOTIDE SEQUENCE [LARGE SCALE GENOMIC DNA]</scope>
    <source>
        <strain evidence="12">AA153</strain>
    </source>
</reference>
<dbReference type="GO" id="GO:0003677">
    <property type="term" value="F:DNA binding"/>
    <property type="evidence" value="ECO:0007669"/>
    <property type="project" value="UniProtKB-UniRule"/>
</dbReference>
<evidence type="ECO:0000256" key="9">
    <source>
        <dbReference type="ARBA" id="ARBA00023157"/>
    </source>
</evidence>
<evidence type="ECO:0000256" key="5">
    <source>
        <dbReference type="ARBA" id="ARBA00022813"/>
    </source>
</evidence>
<dbReference type="EC" id="3.4.22.39" evidence="10"/>
<keyword evidence="1 10" id="KW-1048">Host nucleus</keyword>
<evidence type="ECO:0000256" key="2">
    <source>
        <dbReference type="ARBA" id="ARBA00022670"/>
    </source>
</evidence>
<sequence length="250" mass="28221">MSPRFFMFCSKSSTWCAFTSRTAASSRPSTCARLSLPATPPPKKLMGSSEQELRSIVRDLGCGPYFLGTFDKRFPGFMAPQKPACAIVNTAGRETGGVHWLAFAWNPQNRTCYLFDPFGFSDERLKQIYQFQYEGLLKRSALASTPDHCVTVVKSIQTVQGPLSAACGLFCCMFLHAFVHWPHSPMDKNPTMNLLTGVPNSMLQSPQVVPTLRRNQEELYRFLAKNSAYFRRHRQRIEKATAFESMNHTV</sequence>
<evidence type="ECO:0000256" key="1">
    <source>
        <dbReference type="ARBA" id="ARBA00022562"/>
    </source>
</evidence>
<proteinExistence type="evidence at transcript level"/>
<dbReference type="EMBL" id="KP329565">
    <property type="protein sequence ID" value="ALE30434.1"/>
    <property type="molecule type" value="Genomic_DNA"/>
</dbReference>
<dbReference type="GO" id="GO:0042025">
    <property type="term" value="C:host cell nucleus"/>
    <property type="evidence" value="ECO:0007669"/>
    <property type="project" value="UniProtKB-SubCell"/>
</dbReference>
<evidence type="ECO:0000256" key="6">
    <source>
        <dbReference type="ARBA" id="ARBA00022844"/>
    </source>
</evidence>
<evidence type="ECO:0000313" key="13">
    <source>
        <dbReference type="Proteomes" id="UP000129765"/>
    </source>
</evidence>
<keyword evidence="4 10" id="KW-0788">Thiol protease</keyword>
<evidence type="ECO:0000256" key="8">
    <source>
        <dbReference type="ARBA" id="ARBA00023125"/>
    </source>
</evidence>
<dbReference type="InterPro" id="IPR038765">
    <property type="entry name" value="Papain-like_cys_pep_sf"/>
</dbReference>
<dbReference type="HAMAP" id="MF_04059">
    <property type="entry name" value="ADV_PRO"/>
    <property type="match status" value="1"/>
</dbReference>
<comment type="subunit">
    <text evidence="10">Interacts with protease cofactor pVI-C; this interaction is necessary for protease activation.</text>
</comment>
<comment type="function">
    <text evidence="10">Cleaves viral precursor proteins (pTP, pIIIa, pVI, pVII, pVIII, and pX) inside newly assembled particles giving rise to mature virions. Protease complexed to its cofactor slides along the viral DNA to specifically locate and cleave the viral precursors. Mature virions have a weakened organization compared to the unmature virions, thereby facilitating subsequent uncoating. Without maturation, the particle lacks infectivity and is unable to uncoat. Late in adenovirus infection, in the cytoplasm, may participate in the cytoskeleton destruction. Cleaves host cell cytoskeletal keratins K7 and K18.</text>
</comment>
<dbReference type="SUPFAM" id="SSF54001">
    <property type="entry name" value="Cysteine proteinases"/>
    <property type="match status" value="1"/>
</dbReference>
<dbReference type="KEGG" id="vg:26100719"/>
<evidence type="ECO:0000313" key="12">
    <source>
        <dbReference type="EMBL" id="ALE30434.1"/>
    </source>
</evidence>
<dbReference type="OrthoDB" id="9248at10239"/>
<dbReference type="PRINTS" id="PR00703">
    <property type="entry name" value="ADVENDOPTASE"/>
</dbReference>
<keyword evidence="5 10" id="KW-0068">Autocatalytic cleavage</keyword>
<feature type="active site" evidence="10 11">
    <location>
        <position position="99"/>
    </location>
</feature>
<organism evidence="12 13">
    <name type="scientific">Simian adenovirus 19</name>
    <dbReference type="NCBI Taxonomy" id="38416"/>
    <lineage>
        <taxon>Viruses</taxon>
        <taxon>Varidnaviria</taxon>
        <taxon>Bamfordvirae</taxon>
        <taxon>Preplasmiviricota</taxon>
        <taxon>Polisuviricotina</taxon>
        <taxon>Pharingeaviricetes</taxon>
        <taxon>Rowavirales</taxon>
        <taxon>Adenoviridae</taxon>
        <taxon>Mastadenovirus</taxon>
        <taxon>Mastadenovirus cynocephali</taxon>
        <taxon>Simian mastadenovirus C</taxon>
    </lineage>
</organism>
<feature type="site" description="Cleavage; by autolysis" evidence="10">
    <location>
        <begin position="96"/>
        <end position="97"/>
    </location>
</feature>
<dbReference type="PIRSF" id="PIRSF001218">
    <property type="entry name" value="Protease_ADV"/>
    <property type="match status" value="1"/>
</dbReference>
<keyword evidence="3 10" id="KW-0378">Hydrolase</keyword>
<evidence type="ECO:0000256" key="11">
    <source>
        <dbReference type="PIRSR" id="PIRSR001218-1"/>
    </source>
</evidence>
<comment type="induction">
    <text evidence="10">Expressed in the late phase of the viral replicative cycle.</text>
</comment>
<comment type="similarity">
    <text evidence="10">Belongs to the peptidase C5 family.</text>
</comment>
<evidence type="ECO:0000256" key="7">
    <source>
        <dbReference type="ARBA" id="ARBA00022921"/>
    </source>
</evidence>
<feature type="active site" evidence="10 11">
    <location>
        <position position="167"/>
    </location>
</feature>
<keyword evidence="7 10" id="KW-0426">Late protein</keyword>
<dbReference type="Pfam" id="PF00770">
    <property type="entry name" value="Peptidase_C5"/>
    <property type="match status" value="1"/>
</dbReference>
<dbReference type="GO" id="GO:0006508">
    <property type="term" value="P:proteolysis"/>
    <property type="evidence" value="ECO:0007669"/>
    <property type="project" value="UniProtKB-KW"/>
</dbReference>
<gene>
    <name evidence="10" type="primary">L3</name>
</gene>
<comment type="activity regulation">
    <text evidence="10">Requires DNA and protease cofactor for maximal activation. Inside nascent virions, becomes partially activated by binding to the viral DNA, allowing it to cleave the cofactor that binds to the protease and fully activates it. Actin, like the viral protease cofactor, seems to act as a cofactor in the cleavage of cytokeratin 18 and of actin itself.</text>
</comment>
<evidence type="ECO:0000256" key="10">
    <source>
        <dbReference type="HAMAP-Rule" id="MF_04059"/>
    </source>
</evidence>
<dbReference type="InterPro" id="IPR000855">
    <property type="entry name" value="Peptidase_C5"/>
</dbReference>
<comment type="miscellaneous">
    <text evidence="10">All late proteins expressed from the major late promoter are produced by alternative splicing and alternative polyadenylation of the same gene giving rise to non-overlapping ORFs. A leader sequence is present in the N-terminus of all these mRNAs and is recognized by the viral shutoff protein to provide expression although conventional translation via ribosome scanning from the cap has been shut off in the host cell.</text>
</comment>
<dbReference type="Gene3D" id="3.40.395.10">
    <property type="entry name" value="Adenoviral Proteinase, Chain A"/>
    <property type="match status" value="1"/>
</dbReference>
<keyword evidence="13" id="KW-1185">Reference proteome</keyword>
<evidence type="ECO:0000256" key="4">
    <source>
        <dbReference type="ARBA" id="ARBA00022807"/>
    </source>
</evidence>
<evidence type="ECO:0000256" key="3">
    <source>
        <dbReference type="ARBA" id="ARBA00022801"/>
    </source>
</evidence>